<dbReference type="SUPFAM" id="SSF54189">
    <property type="entry name" value="Ribosomal proteins S24e, L23 and L15e"/>
    <property type="match status" value="1"/>
</dbReference>
<dbReference type="GO" id="GO:0006412">
    <property type="term" value="P:translation"/>
    <property type="evidence" value="ECO:0007669"/>
    <property type="project" value="InterPro"/>
</dbReference>
<feature type="non-terminal residue" evidence="5">
    <location>
        <position position="418"/>
    </location>
</feature>
<dbReference type="GO" id="GO:0003735">
    <property type="term" value="F:structural constituent of ribosome"/>
    <property type="evidence" value="ECO:0007669"/>
    <property type="project" value="InterPro"/>
</dbReference>
<sequence length="418" mass="44749">RTPESVFSVTREPPPTANALPPPSPSGGLASTSPPSPTPGRREETHWGMGRGSGGEAREQHERDGAYLPWASRMAACDSAGTWPLPLSPGLETWRAGTKMAAPPNFHCYFGHSSSYFLGTRLPPCDGSSGNGTGTRLRHGGGCTEGKQESRGREGRVQGMGGGNQEERRGRKEGADERTNEEAEEKSSVAEVSRGRLLVPGRSAGERWRSAGCAGRDFRGRNLPAPLQCVGPASPGRWRWWQGLRWVRRQREQARGRDLPGGGGGVGRERVCEGGEPGAPGAPAACCVARELGCRTRVRGGSLPAPAGGRRPPSAPLGLQLLLCCHLTPPLSTEARLAPDPHPSSGEKLLLWLRCLPPPPTAPTTVSVIKKREDSNTLVFIVNVKANKHHIKQAMKKFNDIDVTKVNTLIRTDGEKKA</sequence>
<accession>A0A8J5ZVF4</accession>
<evidence type="ECO:0000313" key="6">
    <source>
        <dbReference type="Proteomes" id="UP000700334"/>
    </source>
</evidence>
<evidence type="ECO:0000256" key="2">
    <source>
        <dbReference type="ARBA" id="ARBA00022980"/>
    </source>
</evidence>
<proteinExistence type="inferred from homology"/>
<keyword evidence="6" id="KW-1185">Reference proteome</keyword>
<dbReference type="Proteomes" id="UP000700334">
    <property type="component" value="Unassembled WGS sequence"/>
</dbReference>
<evidence type="ECO:0000256" key="3">
    <source>
        <dbReference type="ARBA" id="ARBA00023274"/>
    </source>
</evidence>
<feature type="non-terminal residue" evidence="5">
    <location>
        <position position="1"/>
    </location>
</feature>
<dbReference type="InterPro" id="IPR012677">
    <property type="entry name" value="Nucleotide-bd_a/b_plait_sf"/>
</dbReference>
<dbReference type="EMBL" id="JAGFMF010011870">
    <property type="protein sequence ID" value="KAG8510479.1"/>
    <property type="molecule type" value="Genomic_DNA"/>
</dbReference>
<gene>
    <name evidence="5" type="ORF">J0S82_018483</name>
</gene>
<evidence type="ECO:0000313" key="5">
    <source>
        <dbReference type="EMBL" id="KAG8510479.1"/>
    </source>
</evidence>
<evidence type="ECO:0000256" key="1">
    <source>
        <dbReference type="ARBA" id="ARBA00006700"/>
    </source>
</evidence>
<dbReference type="AlphaFoldDB" id="A0A8J5ZVF4"/>
<evidence type="ECO:0000256" key="4">
    <source>
        <dbReference type="SAM" id="MobiDB-lite"/>
    </source>
</evidence>
<name>A0A8J5ZVF4_GALPY</name>
<feature type="compositionally biased region" description="Pro residues" evidence="4">
    <location>
        <begin position="12"/>
        <end position="25"/>
    </location>
</feature>
<protein>
    <submittedName>
        <fullName evidence="5">60S ribosomal protein L23a</fullName>
    </submittedName>
</protein>
<organism evidence="5 6">
    <name type="scientific">Galemys pyrenaicus</name>
    <name type="common">Iberian desman</name>
    <name type="synonym">Pyrenean desman</name>
    <dbReference type="NCBI Taxonomy" id="202257"/>
    <lineage>
        <taxon>Eukaryota</taxon>
        <taxon>Metazoa</taxon>
        <taxon>Chordata</taxon>
        <taxon>Craniata</taxon>
        <taxon>Vertebrata</taxon>
        <taxon>Euteleostomi</taxon>
        <taxon>Mammalia</taxon>
        <taxon>Eutheria</taxon>
        <taxon>Laurasiatheria</taxon>
        <taxon>Eulipotyphla</taxon>
        <taxon>Talpidae</taxon>
        <taxon>Galemys</taxon>
    </lineage>
</organism>
<dbReference type="InterPro" id="IPR013025">
    <property type="entry name" value="Ribosomal_uL23-like"/>
</dbReference>
<dbReference type="GO" id="GO:0044391">
    <property type="term" value="C:ribosomal subunit"/>
    <property type="evidence" value="ECO:0007669"/>
    <property type="project" value="UniProtKB-ARBA"/>
</dbReference>
<reference evidence="5" key="1">
    <citation type="journal article" date="2021" name="Evol. Appl.">
        <title>The genome of the Pyrenean desman and the effects of bottlenecks and inbreeding on the genomic landscape of an endangered species.</title>
        <authorList>
            <person name="Escoda L."/>
            <person name="Castresana J."/>
        </authorList>
    </citation>
    <scope>NUCLEOTIDE SEQUENCE</scope>
    <source>
        <strain evidence="5">IBE-C5619</strain>
    </source>
</reference>
<keyword evidence="3" id="KW-0687">Ribonucleoprotein</keyword>
<feature type="region of interest" description="Disordered" evidence="4">
    <location>
        <begin position="129"/>
        <end position="192"/>
    </location>
</feature>
<dbReference type="Gene3D" id="3.30.70.330">
    <property type="match status" value="1"/>
</dbReference>
<feature type="region of interest" description="Disordered" evidence="4">
    <location>
        <begin position="1"/>
        <end position="64"/>
    </location>
</feature>
<dbReference type="PANTHER" id="PTHR11620">
    <property type="entry name" value="60S RIBOSOMAL PROTEIN L23A"/>
    <property type="match status" value="1"/>
</dbReference>
<comment type="caution">
    <text evidence="5">The sequence shown here is derived from an EMBL/GenBank/DDBJ whole genome shotgun (WGS) entry which is preliminary data.</text>
</comment>
<keyword evidence="2 5" id="KW-0689">Ribosomal protein</keyword>
<feature type="compositionally biased region" description="Basic and acidic residues" evidence="4">
    <location>
        <begin position="146"/>
        <end position="156"/>
    </location>
</feature>
<feature type="compositionally biased region" description="Basic and acidic residues" evidence="4">
    <location>
        <begin position="165"/>
        <end position="188"/>
    </location>
</feature>
<dbReference type="InterPro" id="IPR012678">
    <property type="entry name" value="Ribosomal_uL23/eL15/eS24_sf"/>
</dbReference>
<comment type="similarity">
    <text evidence="1">Belongs to the universal ribosomal protein uL23 family.</text>
</comment>